<dbReference type="Gene3D" id="1.10.540.10">
    <property type="entry name" value="Acyl-CoA dehydrogenase/oxidase, N-terminal domain"/>
    <property type="match status" value="1"/>
</dbReference>
<evidence type="ECO:0000313" key="3">
    <source>
        <dbReference type="Proteomes" id="UP000305282"/>
    </source>
</evidence>
<dbReference type="Pfam" id="PF02771">
    <property type="entry name" value="Acyl-CoA_dh_N"/>
    <property type="match status" value="1"/>
</dbReference>
<proteinExistence type="predicted"/>
<dbReference type="InterPro" id="IPR009100">
    <property type="entry name" value="AcylCoA_DH/oxidase_NM_dom_sf"/>
</dbReference>
<feature type="non-terminal residue" evidence="2">
    <location>
        <position position="87"/>
    </location>
</feature>
<dbReference type="Proteomes" id="UP000305282">
    <property type="component" value="Unassembled WGS sequence"/>
</dbReference>
<accession>A0A4S5BCV1</accession>
<name>A0A4S5BCV1_9ACTN</name>
<dbReference type="AlphaFoldDB" id="A0A4S5BCV1"/>
<organism evidence="2 3">
    <name type="scientific">Candidatus Frankia alpina</name>
    <dbReference type="NCBI Taxonomy" id="2699483"/>
    <lineage>
        <taxon>Bacteria</taxon>
        <taxon>Bacillati</taxon>
        <taxon>Actinomycetota</taxon>
        <taxon>Actinomycetes</taxon>
        <taxon>Frankiales</taxon>
        <taxon>Frankiaceae</taxon>
        <taxon>Frankia</taxon>
    </lineage>
</organism>
<dbReference type="SUPFAM" id="SSF56645">
    <property type="entry name" value="Acyl-CoA dehydrogenase NM domain-like"/>
    <property type="match status" value="1"/>
</dbReference>
<keyword evidence="3" id="KW-1185">Reference proteome</keyword>
<evidence type="ECO:0000259" key="1">
    <source>
        <dbReference type="Pfam" id="PF02771"/>
    </source>
</evidence>
<gene>
    <name evidence="2" type="ORF">E7Y31_22790</name>
</gene>
<feature type="domain" description="Acyl-CoA dehydrogenase/oxidase N-terminal" evidence="1">
    <location>
        <begin position="12"/>
        <end position="86"/>
    </location>
</feature>
<reference evidence="2 3" key="1">
    <citation type="submission" date="2019-04" db="EMBL/GenBank/DDBJ databases">
        <title>Draft genome sequences for three unisolated Alnus-infective Frankia Sp+ strains, AgTrS, AiOr and AvVan, the first sequenced Frankia strains able to sporulate in-planta.</title>
        <authorList>
            <person name="Bethencourt L."/>
            <person name="Vautrin F."/>
            <person name="Taib N."/>
            <person name="Dubost A."/>
            <person name="Castro-Garcia L."/>
            <person name="Imbaud O."/>
            <person name="Abrouk D."/>
            <person name="Fournier P."/>
            <person name="Briolay J."/>
            <person name="Nguyen A."/>
            <person name="Normand P."/>
            <person name="Fernandez M.P."/>
            <person name="Brochier-Armanet C."/>
            <person name="Herrera-Belaroussi A."/>
        </authorList>
    </citation>
    <scope>NUCLEOTIDE SEQUENCE [LARGE SCALE GENOMIC DNA]</scope>
    <source>
        <strain evidence="2 3">AvVan</strain>
    </source>
</reference>
<comment type="caution">
    <text evidence="2">The sequence shown here is derived from an EMBL/GenBank/DDBJ whole genome shotgun (WGS) entry which is preliminary data.</text>
</comment>
<sequence>MGKHDVEITPAERAEVLEAARTLAKEFAVAGPSADAENRFPTELVPLYKDSGLPSIAIPKKYGGLGADIATTAEVSRELAKGDPAIA</sequence>
<protein>
    <submittedName>
        <fullName evidence="2">Acyl-CoA dehydrogenase</fullName>
    </submittedName>
</protein>
<dbReference type="GO" id="GO:0016627">
    <property type="term" value="F:oxidoreductase activity, acting on the CH-CH group of donors"/>
    <property type="evidence" value="ECO:0007669"/>
    <property type="project" value="InterPro"/>
</dbReference>
<evidence type="ECO:0000313" key="2">
    <source>
        <dbReference type="EMBL" id="THJ29799.1"/>
    </source>
</evidence>
<dbReference type="InterPro" id="IPR013786">
    <property type="entry name" value="AcylCoA_DH/ox_N"/>
</dbReference>
<dbReference type="GO" id="GO:0050660">
    <property type="term" value="F:flavin adenine dinucleotide binding"/>
    <property type="evidence" value="ECO:0007669"/>
    <property type="project" value="InterPro"/>
</dbReference>
<dbReference type="InterPro" id="IPR037069">
    <property type="entry name" value="AcylCoA_DH/ox_N_sf"/>
</dbReference>
<dbReference type="EMBL" id="SSXH01001020">
    <property type="protein sequence ID" value="THJ29799.1"/>
    <property type="molecule type" value="Genomic_DNA"/>
</dbReference>